<evidence type="ECO:0000313" key="5">
    <source>
        <dbReference type="EMBL" id="CAD6261683.1"/>
    </source>
</evidence>
<feature type="repeat" description="PPR" evidence="3">
    <location>
        <begin position="363"/>
        <end position="397"/>
    </location>
</feature>
<dbReference type="Pfam" id="PF13041">
    <property type="entry name" value="PPR_2"/>
    <property type="match status" value="3"/>
</dbReference>
<proteinExistence type="predicted"/>
<reference evidence="5" key="1">
    <citation type="submission" date="2020-10" db="EMBL/GenBank/DDBJ databases">
        <authorList>
            <person name="Han B."/>
            <person name="Lu T."/>
            <person name="Zhao Q."/>
            <person name="Huang X."/>
            <person name="Zhao Y."/>
        </authorList>
    </citation>
    <scope>NUCLEOTIDE SEQUENCE</scope>
</reference>
<feature type="repeat" description="PPR" evidence="3">
    <location>
        <begin position="226"/>
        <end position="260"/>
    </location>
</feature>
<comment type="caution">
    <text evidence="5">The sequence shown here is derived from an EMBL/GenBank/DDBJ whole genome shotgun (WGS) entry which is preliminary data.</text>
</comment>
<dbReference type="InterPro" id="IPR002885">
    <property type="entry name" value="PPR_rpt"/>
</dbReference>
<organism evidence="5 6">
    <name type="scientific">Miscanthus lutarioriparius</name>
    <dbReference type="NCBI Taxonomy" id="422564"/>
    <lineage>
        <taxon>Eukaryota</taxon>
        <taxon>Viridiplantae</taxon>
        <taxon>Streptophyta</taxon>
        <taxon>Embryophyta</taxon>
        <taxon>Tracheophyta</taxon>
        <taxon>Spermatophyta</taxon>
        <taxon>Magnoliopsida</taxon>
        <taxon>Liliopsida</taxon>
        <taxon>Poales</taxon>
        <taxon>Poaceae</taxon>
        <taxon>PACMAD clade</taxon>
        <taxon>Panicoideae</taxon>
        <taxon>Andropogonodae</taxon>
        <taxon>Andropogoneae</taxon>
        <taxon>Saccharinae</taxon>
        <taxon>Miscanthus</taxon>
    </lineage>
</organism>
<dbReference type="Gene3D" id="1.10.20.10">
    <property type="entry name" value="Histone, subunit A"/>
    <property type="match status" value="1"/>
</dbReference>
<evidence type="ECO:0000256" key="2">
    <source>
        <dbReference type="ARBA" id="ARBA00022946"/>
    </source>
</evidence>
<dbReference type="EMBL" id="CAJGYO010000012">
    <property type="protein sequence ID" value="CAD6261683.1"/>
    <property type="molecule type" value="Genomic_DNA"/>
</dbReference>
<dbReference type="InterPro" id="IPR003958">
    <property type="entry name" value="CBFA_NFYB_domain"/>
</dbReference>
<dbReference type="PROSITE" id="PS51375">
    <property type="entry name" value="PPR"/>
    <property type="match status" value="5"/>
</dbReference>
<dbReference type="Pfam" id="PF00808">
    <property type="entry name" value="CBFD_NFYB_HMF"/>
    <property type="match status" value="1"/>
</dbReference>
<dbReference type="GO" id="GO:0009451">
    <property type="term" value="P:RNA modification"/>
    <property type="evidence" value="ECO:0007669"/>
    <property type="project" value="InterPro"/>
</dbReference>
<gene>
    <name evidence="5" type="ORF">NCGR_LOCUS45073</name>
</gene>
<evidence type="ECO:0000256" key="3">
    <source>
        <dbReference type="PROSITE-ProRule" id="PRU00708"/>
    </source>
</evidence>
<dbReference type="Pfam" id="PF01535">
    <property type="entry name" value="PPR"/>
    <property type="match status" value="3"/>
</dbReference>
<feature type="repeat" description="PPR" evidence="3">
    <location>
        <begin position="266"/>
        <end position="300"/>
    </location>
</feature>
<dbReference type="InterPro" id="IPR046960">
    <property type="entry name" value="PPR_At4g14850-like_plant"/>
</dbReference>
<feature type="domain" description="Transcription factor CBF/NF-Y/archaeal histone" evidence="4">
    <location>
        <begin position="24"/>
        <end position="92"/>
    </location>
</feature>
<dbReference type="SUPFAM" id="SSF47113">
    <property type="entry name" value="Histone-fold"/>
    <property type="match status" value="1"/>
</dbReference>
<dbReference type="CDD" id="cd22908">
    <property type="entry name" value="HFD_NFYC-like"/>
    <property type="match status" value="1"/>
</dbReference>
<evidence type="ECO:0000313" key="6">
    <source>
        <dbReference type="Proteomes" id="UP000604825"/>
    </source>
</evidence>
<dbReference type="FunFam" id="1.10.20.10:FF:000070">
    <property type="entry name" value="Nuclear transcription factor Y subunit C-3"/>
    <property type="match status" value="1"/>
</dbReference>
<dbReference type="NCBIfam" id="TIGR00756">
    <property type="entry name" value="PPR"/>
    <property type="match status" value="5"/>
</dbReference>
<keyword evidence="1" id="KW-0677">Repeat</keyword>
<feature type="repeat" description="PPR" evidence="3">
    <location>
        <begin position="425"/>
        <end position="459"/>
    </location>
</feature>
<evidence type="ECO:0000259" key="4">
    <source>
        <dbReference type="Pfam" id="PF00808"/>
    </source>
</evidence>
<keyword evidence="6" id="KW-1185">Reference proteome</keyword>
<accession>A0A811QUT8</accession>
<sequence>MRQARPYSGIFGGGVLARTGPHALPLARIKKIMKRSAGETADGGARMISCEAPVVFSKACELFVAELTRRAWAATLEGKRRTVHREDVATAVHNTDLFDFLVDVVNADTAGDDDAHDDDNVGDGALGHRTFTPIVNPGLLQPPAGRRGLPMSLQLSSRLPSLLKDCASKRQLDQIHGLLVTSPSLRRLLPGLPALLVRRATELGDTAHADLLFTSFRETEPAGPGAVALYNAMIRGCAYHGPHERALELFAEMLRRGGDGLALYPDSFTYPYVVDACARLRMWRAAEAVHCRVLKEGLAAVPAVGSSLLAFYVARGSLGDARRVFDGFHARSVGLCNRMVSLYVRAGDVRSAREVFDAMEARDVVSWNAMLTAYVRTADVVAAKELFAAMPVKNVISWTTMIRALSDAGDFAGMRGLFNRMPERNLVSWNCILSSYTRHGRFWQALQMFPRMLLEGLNPDSFTVVSVLSACENLRKLRLGRWVHANLVTPALQVHAEVGTALVEMYAMCGDMARAFVVFLKMESKDVFSWNVMIRALAVHRRADDALRLFGVMRKQGFRPNHFTFMGVLLACRYGSLVDEGRRMFDMMQKDYCIPPSLQHYTCLIDLLSCSGHVDEAVTVLQGMPCRPDSEVWRALLGGCRIEAGLGSTGDAIADGHVWIPCRVLIL</sequence>
<keyword evidence="2" id="KW-0809">Transit peptide</keyword>
<dbReference type="AlphaFoldDB" id="A0A811QUT8"/>
<dbReference type="Gene3D" id="1.25.40.10">
    <property type="entry name" value="Tetratricopeptide repeat domain"/>
    <property type="match status" value="4"/>
</dbReference>
<dbReference type="InterPro" id="IPR009072">
    <property type="entry name" value="Histone-fold"/>
</dbReference>
<dbReference type="GO" id="GO:0046982">
    <property type="term" value="F:protein heterodimerization activity"/>
    <property type="evidence" value="ECO:0007669"/>
    <property type="project" value="InterPro"/>
</dbReference>
<dbReference type="Proteomes" id="UP000604825">
    <property type="component" value="Unassembled WGS sequence"/>
</dbReference>
<dbReference type="PANTHER" id="PTHR47926">
    <property type="entry name" value="PENTATRICOPEPTIDE REPEAT-CONTAINING PROTEIN"/>
    <property type="match status" value="1"/>
</dbReference>
<evidence type="ECO:0000256" key="1">
    <source>
        <dbReference type="ARBA" id="ARBA00022737"/>
    </source>
</evidence>
<dbReference type="OrthoDB" id="185373at2759"/>
<feature type="repeat" description="PPR" evidence="3">
    <location>
        <begin position="526"/>
        <end position="560"/>
    </location>
</feature>
<dbReference type="PANTHER" id="PTHR47926:SF403">
    <property type="entry name" value="PENTACOTRIPEPTIDE-REPEAT REGION OF PRORP DOMAIN-CONTAINING PROTEIN"/>
    <property type="match status" value="1"/>
</dbReference>
<dbReference type="InterPro" id="IPR011990">
    <property type="entry name" value="TPR-like_helical_dom_sf"/>
</dbReference>
<dbReference type="FunFam" id="1.25.40.10:FF:000242">
    <property type="entry name" value="Pentatricopeptide repeat-containing protein"/>
    <property type="match status" value="1"/>
</dbReference>
<protein>
    <recommendedName>
        <fullName evidence="4">Transcription factor CBF/NF-Y/archaeal histone domain-containing protein</fullName>
    </recommendedName>
</protein>
<dbReference type="GO" id="GO:0003723">
    <property type="term" value="F:RNA binding"/>
    <property type="evidence" value="ECO:0007669"/>
    <property type="project" value="InterPro"/>
</dbReference>
<name>A0A811QUT8_9POAL</name>